<dbReference type="AlphaFoldDB" id="A0A518KEP3"/>
<reference evidence="2 3" key="1">
    <citation type="submission" date="2019-02" db="EMBL/GenBank/DDBJ databases">
        <title>Deep-cultivation of Planctomycetes and their phenomic and genomic characterization uncovers novel biology.</title>
        <authorList>
            <person name="Wiegand S."/>
            <person name="Jogler M."/>
            <person name="Boedeker C."/>
            <person name="Pinto D."/>
            <person name="Vollmers J."/>
            <person name="Rivas-Marin E."/>
            <person name="Kohn T."/>
            <person name="Peeters S.H."/>
            <person name="Heuer A."/>
            <person name="Rast P."/>
            <person name="Oberbeckmann S."/>
            <person name="Bunk B."/>
            <person name="Jeske O."/>
            <person name="Meyerdierks A."/>
            <person name="Storesund J.E."/>
            <person name="Kallscheuer N."/>
            <person name="Luecker S."/>
            <person name="Lage O.M."/>
            <person name="Pohl T."/>
            <person name="Merkel B.J."/>
            <person name="Hornburger P."/>
            <person name="Mueller R.-W."/>
            <person name="Bruemmer F."/>
            <person name="Labrenz M."/>
            <person name="Spormann A.M."/>
            <person name="Op den Camp H."/>
            <person name="Overmann J."/>
            <person name="Amann R."/>
            <person name="Jetten M.S.M."/>
            <person name="Mascher T."/>
            <person name="Medema M.H."/>
            <person name="Devos D.P."/>
            <person name="Kaster A.-K."/>
            <person name="Ovreas L."/>
            <person name="Rohde M."/>
            <person name="Galperin M.Y."/>
            <person name="Jogler C."/>
        </authorList>
    </citation>
    <scope>NUCLEOTIDE SEQUENCE [LARGE SCALE GENOMIC DNA]</scope>
    <source>
        <strain evidence="2 3">Spa11</strain>
    </source>
</reference>
<gene>
    <name evidence="2" type="ORF">Spa11_44910</name>
</gene>
<evidence type="ECO:0000313" key="2">
    <source>
        <dbReference type="EMBL" id="QDV76261.1"/>
    </source>
</evidence>
<evidence type="ECO:0008006" key="4">
    <source>
        <dbReference type="Google" id="ProtNLM"/>
    </source>
</evidence>
<dbReference type="EMBL" id="CP036349">
    <property type="protein sequence ID" value="QDV76261.1"/>
    <property type="molecule type" value="Genomic_DNA"/>
</dbReference>
<feature type="chain" id="PRO_5022113508" description="SLA1 homology domain-containing protein" evidence="1">
    <location>
        <begin position="20"/>
        <end position="432"/>
    </location>
</feature>
<keyword evidence="3" id="KW-1185">Reference proteome</keyword>
<keyword evidence="1" id="KW-0732">Signal</keyword>
<organism evidence="2 3">
    <name type="scientific">Botrimarina mediterranea</name>
    <dbReference type="NCBI Taxonomy" id="2528022"/>
    <lineage>
        <taxon>Bacteria</taxon>
        <taxon>Pseudomonadati</taxon>
        <taxon>Planctomycetota</taxon>
        <taxon>Planctomycetia</taxon>
        <taxon>Pirellulales</taxon>
        <taxon>Lacipirellulaceae</taxon>
        <taxon>Botrimarina</taxon>
    </lineage>
</organism>
<dbReference type="RefSeq" id="WP_145116717.1">
    <property type="nucleotide sequence ID" value="NZ_CP036349.1"/>
</dbReference>
<evidence type="ECO:0000256" key="1">
    <source>
        <dbReference type="SAM" id="SignalP"/>
    </source>
</evidence>
<protein>
    <recommendedName>
        <fullName evidence="4">SLA1 homology domain-containing protein</fullName>
    </recommendedName>
</protein>
<dbReference type="Proteomes" id="UP000316426">
    <property type="component" value="Chromosome"/>
</dbReference>
<evidence type="ECO:0000313" key="3">
    <source>
        <dbReference type="Proteomes" id="UP000316426"/>
    </source>
</evidence>
<sequence length="432" mass="45945" precursor="true">MTICRCFIALFACVAAASADETVDLTPWSNIGSGPLTVETSLRYAAKVTAEETTQAVPVQGELSLTYTQQELASGPSGAPRVIRRVDRVTGAELRAEARLLVAEADALGAKVVGANGPLTRAELDVVQAAADPLDIDELLPGGEVRDGGTWKVDPAMVGRLMRLAPGEDCELVGIVSDITPTHARLRYAGTIEGVADGAKVAIELRGVALFDRGAGRLTKLNLAWKENRELGPATPAVEATAKLNVTIAEGENESPIDSDDIRLAEKRQLDDRLLVRFAAGAWTLLAERDWFVVAEDRRSATLRRLEGDQIAAVTTIVSDSPRDLGLPAFESEVRYALGRDLSQIVQSQVTPDDNGVARLTVASIGKVEEEPVAWRHHRLASADAALSATTTLRVGEAGAADDTPVRRLIESVRPVTAPSETAAAEATAVRR</sequence>
<feature type="signal peptide" evidence="1">
    <location>
        <begin position="1"/>
        <end position="19"/>
    </location>
</feature>
<name>A0A518KEP3_9BACT</name>
<dbReference type="KEGG" id="bmei:Spa11_44910"/>
<proteinExistence type="predicted"/>
<accession>A0A518KEP3</accession>